<dbReference type="PATRIC" id="fig|632772.20.peg.476"/>
<feature type="signal peptide" evidence="1">
    <location>
        <begin position="1"/>
        <end position="39"/>
    </location>
</feature>
<dbReference type="Proteomes" id="UP000002212">
    <property type="component" value="Chromosome"/>
</dbReference>
<dbReference type="HOGENOM" id="CLU_1276779_0_0_11"/>
<accession>C1ARJ6</accession>
<evidence type="ECO:0000256" key="1">
    <source>
        <dbReference type="SAM" id="SignalP"/>
    </source>
</evidence>
<dbReference type="EMBL" id="AP011115">
    <property type="protein sequence ID" value="BAH48673.1"/>
    <property type="molecule type" value="Genomic_DNA"/>
</dbReference>
<proteinExistence type="predicted"/>
<organism evidence="2 3">
    <name type="scientific">Rhodococcus opacus (strain B4)</name>
    <dbReference type="NCBI Taxonomy" id="632772"/>
    <lineage>
        <taxon>Bacteria</taxon>
        <taxon>Bacillati</taxon>
        <taxon>Actinomycetota</taxon>
        <taxon>Actinomycetes</taxon>
        <taxon>Mycobacteriales</taxon>
        <taxon>Nocardiaceae</taxon>
        <taxon>Rhodococcus</taxon>
    </lineage>
</organism>
<keyword evidence="1" id="KW-0732">Signal</keyword>
<dbReference type="InterPro" id="IPR029058">
    <property type="entry name" value="AB_hydrolase_fold"/>
</dbReference>
<gene>
    <name evidence="2" type="ordered locus">ROP_04260</name>
</gene>
<evidence type="ECO:0000313" key="2">
    <source>
        <dbReference type="EMBL" id="BAH48673.1"/>
    </source>
</evidence>
<dbReference type="KEGG" id="rop:ROP_04260"/>
<sequence>MVFPYGDLRPFAICLSARTSAAVALAFALLIGGSAPLSAALPTLENTSGGDGGRATLHFGPCSAITGTDDLGMQGLECGTLLVPLSSDDPGAGTVHLAVSRLRATDPAARRGMLLVNPGGPGGAGLEYAATKGAKLPQRVLAAYDIIGFDPRGIGHSVVSRPNTGQPPSSLNCGPMGGNFDRPVPPTKDLTALPALAATAGDCAAAIGPHAADFGT</sequence>
<keyword evidence="2" id="KW-0031">Aminopeptidase</keyword>
<evidence type="ECO:0000313" key="3">
    <source>
        <dbReference type="Proteomes" id="UP000002212"/>
    </source>
</evidence>
<dbReference type="GO" id="GO:0004177">
    <property type="term" value="F:aminopeptidase activity"/>
    <property type="evidence" value="ECO:0007669"/>
    <property type="project" value="UniProtKB-KW"/>
</dbReference>
<reference evidence="2 3" key="1">
    <citation type="submission" date="2009-03" db="EMBL/GenBank/DDBJ databases">
        <title>Comparison of the complete genome sequences of Rhodococcus erythropolis PR4 and Rhodococcus opacus B4.</title>
        <authorList>
            <person name="Takarada H."/>
            <person name="Sekine M."/>
            <person name="Hosoyama A."/>
            <person name="Yamada R."/>
            <person name="Fujisawa T."/>
            <person name="Omata S."/>
            <person name="Shimizu A."/>
            <person name="Tsukatani N."/>
            <person name="Tanikawa S."/>
            <person name="Fujita N."/>
            <person name="Harayama S."/>
        </authorList>
    </citation>
    <scope>NUCLEOTIDE SEQUENCE [LARGE SCALE GENOMIC DNA]</scope>
    <source>
        <strain evidence="2 3">B4</strain>
    </source>
</reference>
<dbReference type="RefSeq" id="WP_012687680.1">
    <property type="nucleotide sequence ID" value="NC_012522.1"/>
</dbReference>
<dbReference type="STRING" id="632772.ROP_04260"/>
<keyword evidence="2" id="KW-0645">Protease</keyword>
<dbReference type="OrthoDB" id="3252468at2"/>
<keyword evidence="2" id="KW-0378">Hydrolase</keyword>
<name>C1ARJ6_RHOOB</name>
<protein>
    <submittedName>
        <fullName evidence="2">Putative aminopeptidase</fullName>
    </submittedName>
</protein>
<feature type="chain" id="PRO_5039130486" evidence="1">
    <location>
        <begin position="40"/>
        <end position="216"/>
    </location>
</feature>
<dbReference type="SUPFAM" id="SSF53474">
    <property type="entry name" value="alpha/beta-Hydrolases"/>
    <property type="match status" value="1"/>
</dbReference>
<dbReference type="AlphaFoldDB" id="C1ARJ6"/>